<keyword evidence="2" id="KW-1185">Reference proteome</keyword>
<evidence type="ECO:0000313" key="2">
    <source>
        <dbReference type="Proteomes" id="UP000053201"/>
    </source>
</evidence>
<dbReference type="GeneID" id="27692369"/>
<evidence type="ECO:0000313" key="1">
    <source>
        <dbReference type="EMBL" id="KNC99661.1"/>
    </source>
</evidence>
<gene>
    <name evidence="1" type="ORF">SPPG_09244</name>
</gene>
<dbReference type="InParanoid" id="A0A0L0HF49"/>
<dbReference type="AlphaFoldDB" id="A0A0L0HF49"/>
<dbReference type="VEuPathDB" id="FungiDB:SPPG_09244"/>
<accession>A0A0L0HF49</accession>
<proteinExistence type="predicted"/>
<organism evidence="1 2">
    <name type="scientific">Spizellomyces punctatus (strain DAOM BR117)</name>
    <dbReference type="NCBI Taxonomy" id="645134"/>
    <lineage>
        <taxon>Eukaryota</taxon>
        <taxon>Fungi</taxon>
        <taxon>Fungi incertae sedis</taxon>
        <taxon>Chytridiomycota</taxon>
        <taxon>Chytridiomycota incertae sedis</taxon>
        <taxon>Chytridiomycetes</taxon>
        <taxon>Spizellomycetales</taxon>
        <taxon>Spizellomycetaceae</taxon>
        <taxon>Spizellomyces</taxon>
    </lineage>
</organism>
<reference evidence="1 2" key="1">
    <citation type="submission" date="2009-08" db="EMBL/GenBank/DDBJ databases">
        <title>The Genome Sequence of Spizellomyces punctatus strain DAOM BR117.</title>
        <authorList>
            <consortium name="The Broad Institute Genome Sequencing Platform"/>
            <person name="Russ C."/>
            <person name="Cuomo C."/>
            <person name="Shea T."/>
            <person name="Young S.K."/>
            <person name="Zeng Q."/>
            <person name="Koehrsen M."/>
            <person name="Haas B."/>
            <person name="Borodovsky M."/>
            <person name="Guigo R."/>
            <person name="Alvarado L."/>
            <person name="Berlin A."/>
            <person name="Bochicchio J."/>
            <person name="Borenstein D."/>
            <person name="Chapman S."/>
            <person name="Chen Z."/>
            <person name="Engels R."/>
            <person name="Freedman E."/>
            <person name="Gellesch M."/>
            <person name="Goldberg J."/>
            <person name="Griggs A."/>
            <person name="Gujja S."/>
            <person name="Heiman D."/>
            <person name="Hepburn T."/>
            <person name="Howarth C."/>
            <person name="Jen D."/>
            <person name="Larson L."/>
            <person name="Lewis B."/>
            <person name="Mehta T."/>
            <person name="Park D."/>
            <person name="Pearson M."/>
            <person name="Roberts A."/>
            <person name="Saif S."/>
            <person name="Shenoy N."/>
            <person name="Sisk P."/>
            <person name="Stolte C."/>
            <person name="Sykes S."/>
            <person name="Thomson T."/>
            <person name="Walk T."/>
            <person name="White J."/>
            <person name="Yandava C."/>
            <person name="Burger G."/>
            <person name="Gray M.W."/>
            <person name="Holland P.W.H."/>
            <person name="King N."/>
            <person name="Lang F.B.F."/>
            <person name="Roger A.J."/>
            <person name="Ruiz-Trillo I."/>
            <person name="Lander E."/>
            <person name="Nusbaum C."/>
        </authorList>
    </citation>
    <scope>NUCLEOTIDE SEQUENCE [LARGE SCALE GENOMIC DNA]</scope>
    <source>
        <strain evidence="1 2">DAOM BR117</strain>
    </source>
</reference>
<name>A0A0L0HF49_SPIPD</name>
<dbReference type="EMBL" id="KQ257457">
    <property type="protein sequence ID" value="KNC99661.1"/>
    <property type="molecule type" value="Genomic_DNA"/>
</dbReference>
<dbReference type="RefSeq" id="XP_016607701.1">
    <property type="nucleotide sequence ID" value="XM_016757401.1"/>
</dbReference>
<sequence length="104" mass="11991">MSMGAILPAKWKECKSSQKGRTESVIGLKDFCSRIDKRQFRNTAQRAQKSLVTTRVPRSKFEKSTLSYDYYVYPFLSHPDLVTMRRVYKAVISNTIPVLAREIA</sequence>
<dbReference type="Proteomes" id="UP000053201">
    <property type="component" value="Unassembled WGS sequence"/>
</dbReference>
<protein>
    <submittedName>
        <fullName evidence="1">Uncharacterized protein</fullName>
    </submittedName>
</protein>